<dbReference type="PANTHER" id="PTHR30026">
    <property type="entry name" value="OUTER MEMBRANE PROTEIN TOLC"/>
    <property type="match status" value="1"/>
</dbReference>
<evidence type="ECO:0000256" key="7">
    <source>
        <dbReference type="ARBA" id="ARBA00023237"/>
    </source>
</evidence>
<keyword evidence="7" id="KW-0998">Cell outer membrane</keyword>
<dbReference type="Pfam" id="PF02321">
    <property type="entry name" value="OEP"/>
    <property type="match status" value="2"/>
</dbReference>
<keyword evidence="4" id="KW-1134">Transmembrane beta strand</keyword>
<evidence type="ECO:0000256" key="6">
    <source>
        <dbReference type="ARBA" id="ARBA00023136"/>
    </source>
</evidence>
<comment type="similarity">
    <text evidence="2">Belongs to the outer membrane factor (OMF) (TC 1.B.17) family.</text>
</comment>
<feature type="chain" id="PRO_5022213015" evidence="8">
    <location>
        <begin position="29"/>
        <end position="449"/>
    </location>
</feature>
<dbReference type="GO" id="GO:1990281">
    <property type="term" value="C:efflux pump complex"/>
    <property type="evidence" value="ECO:0007669"/>
    <property type="project" value="TreeGrafter"/>
</dbReference>
<dbReference type="OrthoDB" id="367883at2"/>
<dbReference type="SUPFAM" id="SSF56954">
    <property type="entry name" value="Outer membrane efflux proteins (OEP)"/>
    <property type="match status" value="1"/>
</dbReference>
<feature type="signal peptide" evidence="8">
    <location>
        <begin position="1"/>
        <end position="28"/>
    </location>
</feature>
<evidence type="ECO:0000256" key="5">
    <source>
        <dbReference type="ARBA" id="ARBA00022692"/>
    </source>
</evidence>
<evidence type="ECO:0000256" key="2">
    <source>
        <dbReference type="ARBA" id="ARBA00007613"/>
    </source>
</evidence>
<accession>A0A556MQ31</accession>
<evidence type="ECO:0000256" key="4">
    <source>
        <dbReference type="ARBA" id="ARBA00022452"/>
    </source>
</evidence>
<organism evidence="9 10">
    <name type="scientific">Fluviicola chungangensis</name>
    <dbReference type="NCBI Taxonomy" id="2597671"/>
    <lineage>
        <taxon>Bacteria</taxon>
        <taxon>Pseudomonadati</taxon>
        <taxon>Bacteroidota</taxon>
        <taxon>Flavobacteriia</taxon>
        <taxon>Flavobacteriales</taxon>
        <taxon>Crocinitomicaceae</taxon>
        <taxon>Fluviicola</taxon>
    </lineage>
</organism>
<evidence type="ECO:0000313" key="10">
    <source>
        <dbReference type="Proteomes" id="UP000316008"/>
    </source>
</evidence>
<name>A0A556MQ31_9FLAO</name>
<dbReference type="GO" id="GO:0015288">
    <property type="term" value="F:porin activity"/>
    <property type="evidence" value="ECO:0007669"/>
    <property type="project" value="TreeGrafter"/>
</dbReference>
<evidence type="ECO:0000313" key="9">
    <source>
        <dbReference type="EMBL" id="TSJ42054.1"/>
    </source>
</evidence>
<keyword evidence="6" id="KW-0472">Membrane</keyword>
<keyword evidence="5" id="KW-0812">Transmembrane</keyword>
<dbReference type="RefSeq" id="WP_144333685.1">
    <property type="nucleotide sequence ID" value="NZ_VLPL01000006.1"/>
</dbReference>
<dbReference type="GO" id="GO:0015562">
    <property type="term" value="F:efflux transmembrane transporter activity"/>
    <property type="evidence" value="ECO:0007669"/>
    <property type="project" value="InterPro"/>
</dbReference>
<dbReference type="PANTHER" id="PTHR30026:SF20">
    <property type="entry name" value="OUTER MEMBRANE PROTEIN TOLC"/>
    <property type="match status" value="1"/>
</dbReference>
<dbReference type="InterPro" id="IPR003423">
    <property type="entry name" value="OMP_efflux"/>
</dbReference>
<sequence>MKERIQNRRLSLLMLLVLLAGSVSFARAQSGQMSLQQCVQYGLTKNKGLLKSKLEIDRANEKRTETRSEYLPQVNGTISFQDNLKLQTSILPGELIGQPGTQVPVQFGTKYNTSAGIDAKQVIYNQSLIYGMKLTKQSTKVSEINARKTEEQLIYDIASAYYAAQISFTQKKLVESNLGQIDSLFKITQIQFENDAAKQLDLDKLTVNKTNLQTELITITASYEQQLMLLKYYMGMPLDEAIEIAAINIDEQSATIIDTKSLNSTDLELIQAQREIYSVTLQQIRAGYLPSLSLSFQSSVQNMQNNLRMFDKNAKWFPTSYVGLNLSIPIFDGLAKNSRVKQTKIQLEQSVLEEEYLAENLKMQRDNANNTLKANQAALTSQKSNIDLAQKVYAVTQAQFIGGIATVTDLVNAETSLRDAQTNYLKALVQVKLGELDLIKSTGNIRTLN</sequence>
<protein>
    <submittedName>
        <fullName evidence="9">TolC family protein</fullName>
    </submittedName>
</protein>
<dbReference type="AlphaFoldDB" id="A0A556MQ31"/>
<dbReference type="EMBL" id="VLPL01000006">
    <property type="protein sequence ID" value="TSJ42054.1"/>
    <property type="molecule type" value="Genomic_DNA"/>
</dbReference>
<dbReference type="Proteomes" id="UP000316008">
    <property type="component" value="Unassembled WGS sequence"/>
</dbReference>
<dbReference type="Gene3D" id="1.20.1600.10">
    <property type="entry name" value="Outer membrane efflux proteins (OEP)"/>
    <property type="match status" value="1"/>
</dbReference>
<proteinExistence type="inferred from homology"/>
<reference evidence="9 10" key="1">
    <citation type="submission" date="2019-07" db="EMBL/GenBank/DDBJ databases">
        <authorList>
            <person name="Huq M.A."/>
        </authorList>
    </citation>
    <scope>NUCLEOTIDE SEQUENCE [LARGE SCALE GENOMIC DNA]</scope>
    <source>
        <strain evidence="9 10">MAH-3</strain>
    </source>
</reference>
<dbReference type="InterPro" id="IPR051906">
    <property type="entry name" value="TolC-like"/>
</dbReference>
<evidence type="ECO:0000256" key="8">
    <source>
        <dbReference type="SAM" id="SignalP"/>
    </source>
</evidence>
<keyword evidence="3" id="KW-0813">Transport</keyword>
<comment type="caution">
    <text evidence="9">The sequence shown here is derived from an EMBL/GenBank/DDBJ whole genome shotgun (WGS) entry which is preliminary data.</text>
</comment>
<keyword evidence="8" id="KW-0732">Signal</keyword>
<comment type="subcellular location">
    <subcellularLocation>
        <location evidence="1">Cell outer membrane</location>
    </subcellularLocation>
</comment>
<keyword evidence="10" id="KW-1185">Reference proteome</keyword>
<gene>
    <name evidence="9" type="ORF">FO442_13270</name>
</gene>
<evidence type="ECO:0000256" key="1">
    <source>
        <dbReference type="ARBA" id="ARBA00004442"/>
    </source>
</evidence>
<evidence type="ECO:0000256" key="3">
    <source>
        <dbReference type="ARBA" id="ARBA00022448"/>
    </source>
</evidence>
<dbReference type="GO" id="GO:0009279">
    <property type="term" value="C:cell outer membrane"/>
    <property type="evidence" value="ECO:0007669"/>
    <property type="project" value="UniProtKB-SubCell"/>
</dbReference>